<dbReference type="Pfam" id="PF07963">
    <property type="entry name" value="N_methyl"/>
    <property type="match status" value="1"/>
</dbReference>
<organism evidence="1 2">
    <name type="scientific">Limnohabitans curvus</name>
    <dbReference type="NCBI Taxonomy" id="323423"/>
    <lineage>
        <taxon>Bacteria</taxon>
        <taxon>Pseudomonadati</taxon>
        <taxon>Pseudomonadota</taxon>
        <taxon>Betaproteobacteria</taxon>
        <taxon>Burkholderiales</taxon>
        <taxon>Comamonadaceae</taxon>
        <taxon>Limnohabitans</taxon>
    </lineage>
</organism>
<dbReference type="AlphaFoldDB" id="A0A315ER31"/>
<protein>
    <submittedName>
        <fullName evidence="1">Type II secretion system protein GspH</fullName>
    </submittedName>
</protein>
<evidence type="ECO:0000313" key="1">
    <source>
        <dbReference type="EMBL" id="PUE59699.1"/>
    </source>
</evidence>
<accession>A0A315ER31</accession>
<gene>
    <name evidence="1" type="ORF">B9Z44_08985</name>
</gene>
<dbReference type="InterPro" id="IPR045584">
    <property type="entry name" value="Pilin-like"/>
</dbReference>
<comment type="caution">
    <text evidence="1">The sequence shown here is derived from an EMBL/GenBank/DDBJ whole genome shotgun (WGS) entry which is preliminary data.</text>
</comment>
<sequence>MQRQRGLTLLELLVVLAIIGFAMAGVSLSLRDSSQTQLEREAQRLVAVLEAARAQSRTSGVASIWQTTPEGFAIRSPLAARTETWLSVGTQAAVSNANLVVLGPEPILAPARITLSVAAANSTQPAPTLSIGTDGLRPFQVVP</sequence>
<dbReference type="EMBL" id="NESP01000001">
    <property type="protein sequence ID" value="PUE59699.1"/>
    <property type="molecule type" value="Genomic_DNA"/>
</dbReference>
<dbReference type="PROSITE" id="PS00409">
    <property type="entry name" value="PROKAR_NTER_METHYL"/>
    <property type="match status" value="1"/>
</dbReference>
<reference evidence="1 2" key="1">
    <citation type="submission" date="2017-04" db="EMBL/GenBank/DDBJ databases">
        <title>Unexpected and diverse lifestyles within the genus Limnohabitans.</title>
        <authorList>
            <person name="Kasalicky V."/>
            <person name="Mehrshad M."/>
            <person name="Andrei S.-A."/>
            <person name="Salcher M."/>
            <person name="Kratochvilova H."/>
            <person name="Simek K."/>
            <person name="Ghai R."/>
        </authorList>
    </citation>
    <scope>NUCLEOTIDE SEQUENCE [LARGE SCALE GENOMIC DNA]</scope>
    <source>
        <strain evidence="1 2">MWH-C5</strain>
    </source>
</reference>
<dbReference type="SUPFAM" id="SSF54523">
    <property type="entry name" value="Pili subunits"/>
    <property type="match status" value="1"/>
</dbReference>
<keyword evidence="2" id="KW-1185">Reference proteome</keyword>
<dbReference type="InterPro" id="IPR012902">
    <property type="entry name" value="N_methyl_site"/>
</dbReference>
<dbReference type="Proteomes" id="UP000251341">
    <property type="component" value="Unassembled WGS sequence"/>
</dbReference>
<name>A0A315ER31_9BURK</name>
<dbReference type="RefSeq" id="WP_108402239.1">
    <property type="nucleotide sequence ID" value="NZ_NESP01000001.1"/>
</dbReference>
<dbReference type="NCBIfam" id="TIGR02532">
    <property type="entry name" value="IV_pilin_GFxxxE"/>
    <property type="match status" value="1"/>
</dbReference>
<evidence type="ECO:0000313" key="2">
    <source>
        <dbReference type="Proteomes" id="UP000251341"/>
    </source>
</evidence>
<proteinExistence type="predicted"/>